<evidence type="ECO:0000313" key="11">
    <source>
        <dbReference type="RefSeq" id="XP_042563668.1"/>
    </source>
</evidence>
<dbReference type="GO" id="GO:0007160">
    <property type="term" value="P:cell-matrix adhesion"/>
    <property type="evidence" value="ECO:0007669"/>
    <property type="project" value="TreeGrafter"/>
</dbReference>
<feature type="compositionally biased region" description="Basic and acidic residues" evidence="6">
    <location>
        <begin position="1721"/>
        <end position="1748"/>
    </location>
</feature>
<dbReference type="Pfam" id="PF01391">
    <property type="entry name" value="Collagen"/>
    <property type="match status" value="2"/>
</dbReference>
<feature type="domain" description="Fibronectin type-III" evidence="9">
    <location>
        <begin position="939"/>
        <end position="1028"/>
    </location>
</feature>
<dbReference type="Proteomes" id="UP000515152">
    <property type="component" value="Chromosome 5"/>
</dbReference>
<dbReference type="SMART" id="SM00060">
    <property type="entry name" value="FN3"/>
    <property type="match status" value="9"/>
</dbReference>
<feature type="compositionally biased region" description="Basic and acidic residues" evidence="6">
    <location>
        <begin position="1242"/>
        <end position="1267"/>
    </location>
</feature>
<dbReference type="GO" id="GO:0005178">
    <property type="term" value="F:integrin binding"/>
    <property type="evidence" value="ECO:0007669"/>
    <property type="project" value="TreeGrafter"/>
</dbReference>
<dbReference type="GO" id="GO:0007507">
    <property type="term" value="P:heart development"/>
    <property type="evidence" value="ECO:0007669"/>
    <property type="project" value="TreeGrafter"/>
</dbReference>
<feature type="domain" description="Fibronectin type-III" evidence="9">
    <location>
        <begin position="222"/>
        <end position="318"/>
    </location>
</feature>
<keyword evidence="3 7" id="KW-0732">Signal</keyword>
<feature type="compositionally biased region" description="Gly residues" evidence="6">
    <location>
        <begin position="1603"/>
        <end position="1612"/>
    </location>
</feature>
<feature type="domain" description="Fibronectin type-III" evidence="9">
    <location>
        <begin position="409"/>
        <end position="495"/>
    </location>
</feature>
<feature type="domain" description="Fibronectin type-III" evidence="9">
    <location>
        <begin position="319"/>
        <end position="408"/>
    </location>
</feature>
<dbReference type="PANTHER" id="PTHR46708:SF7">
    <property type="entry name" value="FIBRONECTIN TYPE-III DOMAIN-CONTAINING PROTEIN"/>
    <property type="match status" value="1"/>
</dbReference>
<dbReference type="PANTHER" id="PTHR46708">
    <property type="entry name" value="TENASCIN"/>
    <property type="match status" value="1"/>
</dbReference>
<feature type="signal peptide" evidence="7">
    <location>
        <begin position="1"/>
        <end position="19"/>
    </location>
</feature>
<dbReference type="InterPro" id="IPR003961">
    <property type="entry name" value="FN3_dom"/>
</dbReference>
<evidence type="ECO:0000256" key="4">
    <source>
        <dbReference type="ARBA" id="ARBA00022737"/>
    </source>
</evidence>
<evidence type="ECO:0000256" key="1">
    <source>
        <dbReference type="ARBA" id="ARBA00004613"/>
    </source>
</evidence>
<evidence type="ECO:0000256" key="6">
    <source>
        <dbReference type="SAM" id="MobiDB-lite"/>
    </source>
</evidence>
<dbReference type="SMART" id="SM00327">
    <property type="entry name" value="VWA"/>
    <property type="match status" value="2"/>
</dbReference>
<dbReference type="Pfam" id="PF00092">
    <property type="entry name" value="VWA"/>
    <property type="match status" value="2"/>
</dbReference>
<keyword evidence="5" id="KW-0325">Glycoprotein</keyword>
<feature type="compositionally biased region" description="Basic and acidic residues" evidence="6">
    <location>
        <begin position="1677"/>
        <end position="1691"/>
    </location>
</feature>
<protein>
    <submittedName>
        <fullName evidence="11">Collagen alpha-1(VII) chain-like</fullName>
    </submittedName>
</protein>
<evidence type="ECO:0000256" key="5">
    <source>
        <dbReference type="ARBA" id="ARBA00023180"/>
    </source>
</evidence>
<sequence length="1831" mass="191067">MWGIISFAVLATLLPRSAAQGQCNSVREADVVFLVDGSSSIGRSNFQLVKGFMSGLVKPFASAVGGSGVRFGVVQYSDSSRMEFPFGRYTNGTEVVAAVENIQYKNGGTRTGDGLKFIVDNFFSPPNIRDVPKIVIVITDGKSQDPVTDLVQRLRNLGVKIFALGIKSADQRELAQIASSPQNYFSMFISNFKGLSSVLPQVSPRVCATAGGTYSSDEALPGPSNLQFTGSTTDSLRFRWSPAGGQVTGYLIQYTPISGLGQPISTELRQVTVGADQQSYTVQTLRSGTDYLVSVIAQYPNSVGEAVSAKSSTKSSQGVSSLRVLRSGFFSISLAWDAPTNQPQGYRVTYGPRSQPASQLEQKLSPGVTTVTLDRLQADTEYIASVLPLFPGNTTTPTRISAKTLRLEAVRQLTVETISERSVGVRWRAADGAKAYRLVWGPFTGRNVETQEVSTESYTLSSLQPDVEYIITVIALYDNNTEGPAATARFKTERFEQQVLRATPTGPSSIRLTWNLIRSARGYRIEYKRDGAAVERVTLPQGTITHELRELQPQTEYIITLYTLYEGREEATPVSTTPHAAKVQDLRVTNVNSRRIRIAWTKVSGVTGYRITWRQGNSGVQFRELSSDLSAFTIEGLQPDEYVLLSVSAVIDGTVGEAVTLNSRTHGYSISGLRIVDVTSRSIRVTWDTVSSATGYKISWRHNNGAESSRNVASGVTSHTIDGLEENASYRVAVSALIGSTEGTPATVLTRTVTGGVVGTVTELKVLAPQDEEVRVTWVGVQGATSYRVVWRKTEGGEEQSKLVGSGVTSVDLEQLERGAQYEVQVMALVQDQEGSPVSVRVTTPGIAVERVEGLQVLEARPGNLRLTWRAVTGATGYRVYWSTTGEAERSQSIRRDVTSYDLEGLRPGLSYNIRFAALFRDRESETVTVRATTTALRSVSNLRVIDITQNSMLLGWTPMPGATSYVLRWREERDTGEGQTQVMNGSANSFRVSGLRLGRRYVFSLQPSFQNQVGPVATVEERTVCVDGRLDVVFLVPASRDRSRLKEPVLSLLASAAGTLTTIGSRDSQMGVLVYSDVPRVHFLLNRHSNSQTLLQEILSTPFSAGPGNAISQALTYTQKFFLTLSAGRRRVPGVVVLIADAKSTDDVIRAAAELRATGVTVLAVGIGRADSAELRRVVTDGSTQNLLSVSDVAQLYRYHPELADLLCGVARGTGTTGPDGDQCTVQCPNGEKGGPGQKGEAGRDGLVGRKGDPGRDGLPGREGPRGPEGQPGRTAGPSGGGEKGERGFPGLDGSPGVPGRPGTAGTLGIPGSQGVPGVRGDPGEPGASGPLGGKGEKGQKGESDGAAGAGLPGRKGEPGIPGLPGRPSTDGAKGVAGSPGLDGRPGIPGTPGVSSKGDKGDRGERGLPGFGSGVAVKGEPGTPGTPGLPGPIGPNALPGLRGSKGDKGESSEGQPGPPGSQGEPGDRGPRGPPGERGIKGDRGQGGQPGIQGDRGERGPAGPLAEKGESGKPGPSGPPGPRGLAGPSALPGEKGSKGESGEPGGGGSILPGRKGERGETGLAGPDGPRGEKGERALKGDKGLPGVGLQGPAGTKGEQGDRGTAGLGGRPGVKGDRGEPGENGEAGRNGSPGPPGLRGKEGEKGDKGDEGTAGEPGLAGKAGERGVRGLPGPLGRVGEKGDIGDPGEHGRNGSPGSIGPRGIKGDQGIQGLPGPPGTAVEGDKQLKPERGEKGDAGDPGEHGGKGQRGEAGVQGPPGPQGTEGLRGLPGSRGETGLRGSAGEKGERGAAGLDGRNGLDGKPGTPGVVGLRVRKSVLLKLQFSHHLVWREK</sequence>
<dbReference type="FunFam" id="3.40.50.410:FF:000004">
    <property type="entry name" value="collagen alpha-6(VI) chain"/>
    <property type="match status" value="1"/>
</dbReference>
<dbReference type="Pfam" id="PF00041">
    <property type="entry name" value="fn3"/>
    <property type="match status" value="8"/>
</dbReference>
<keyword evidence="4" id="KW-0677">Repeat</keyword>
<feature type="domain" description="VWFA" evidence="8">
    <location>
        <begin position="30"/>
        <end position="202"/>
    </location>
</feature>
<dbReference type="InterPro" id="IPR050991">
    <property type="entry name" value="ECM_Regulatory_Proteins"/>
</dbReference>
<keyword evidence="10" id="KW-1185">Reference proteome</keyword>
<dbReference type="KEGG" id="char:116220477"/>
<organism evidence="10 11">
    <name type="scientific">Clupea harengus</name>
    <name type="common">Atlantic herring</name>
    <dbReference type="NCBI Taxonomy" id="7950"/>
    <lineage>
        <taxon>Eukaryota</taxon>
        <taxon>Metazoa</taxon>
        <taxon>Chordata</taxon>
        <taxon>Craniata</taxon>
        <taxon>Vertebrata</taxon>
        <taxon>Euteleostomi</taxon>
        <taxon>Actinopterygii</taxon>
        <taxon>Neopterygii</taxon>
        <taxon>Teleostei</taxon>
        <taxon>Clupei</taxon>
        <taxon>Clupeiformes</taxon>
        <taxon>Clupeoidei</taxon>
        <taxon>Clupeidae</taxon>
        <taxon>Clupea</taxon>
    </lineage>
</organism>
<evidence type="ECO:0000256" key="3">
    <source>
        <dbReference type="ARBA" id="ARBA00022729"/>
    </source>
</evidence>
<accession>A0A8M1KMQ9</accession>
<dbReference type="GeneID" id="116220477"/>
<dbReference type="GO" id="GO:0007399">
    <property type="term" value="P:nervous system development"/>
    <property type="evidence" value="ECO:0007669"/>
    <property type="project" value="TreeGrafter"/>
</dbReference>
<feature type="compositionally biased region" description="Basic and acidic residues" evidence="6">
    <location>
        <begin position="1336"/>
        <end position="1345"/>
    </location>
</feature>
<proteinExistence type="predicted"/>
<dbReference type="GO" id="GO:0007044">
    <property type="term" value="P:cell-substrate junction assembly"/>
    <property type="evidence" value="ECO:0007669"/>
    <property type="project" value="TreeGrafter"/>
</dbReference>
<feature type="compositionally biased region" description="Basic and acidic residues" evidence="6">
    <location>
        <begin position="1638"/>
        <end position="1650"/>
    </location>
</feature>
<feature type="region of interest" description="Disordered" evidence="6">
    <location>
        <begin position="1217"/>
        <end position="1808"/>
    </location>
</feature>
<evidence type="ECO:0000313" key="10">
    <source>
        <dbReference type="Proteomes" id="UP000515152"/>
    </source>
</evidence>
<keyword evidence="2" id="KW-0964">Secreted</keyword>
<dbReference type="GO" id="GO:0005201">
    <property type="term" value="F:extracellular matrix structural constituent"/>
    <property type="evidence" value="ECO:0007669"/>
    <property type="project" value="TreeGrafter"/>
</dbReference>
<dbReference type="InterPro" id="IPR002035">
    <property type="entry name" value="VWF_A"/>
</dbReference>
<feature type="chain" id="PRO_5035472502" evidence="7">
    <location>
        <begin position="20"/>
        <end position="1831"/>
    </location>
</feature>
<reference evidence="11" key="1">
    <citation type="submission" date="2025-08" db="UniProtKB">
        <authorList>
            <consortium name="RefSeq"/>
        </authorList>
    </citation>
    <scope>IDENTIFICATION</scope>
</reference>
<dbReference type="PROSITE" id="PS50234">
    <property type="entry name" value="VWFA"/>
    <property type="match status" value="2"/>
</dbReference>
<evidence type="ECO:0000256" key="7">
    <source>
        <dbReference type="SAM" id="SignalP"/>
    </source>
</evidence>
<evidence type="ECO:0000259" key="9">
    <source>
        <dbReference type="PROSITE" id="PS50853"/>
    </source>
</evidence>
<dbReference type="RefSeq" id="XP_042563668.1">
    <property type="nucleotide sequence ID" value="XM_042707734.1"/>
</dbReference>
<dbReference type="GO" id="GO:0005576">
    <property type="term" value="C:extracellular region"/>
    <property type="evidence" value="ECO:0007669"/>
    <property type="project" value="UniProtKB-SubCell"/>
</dbReference>
<dbReference type="OrthoDB" id="9940467at2759"/>
<dbReference type="PROSITE" id="PS50853">
    <property type="entry name" value="FN3"/>
    <property type="match status" value="8"/>
</dbReference>
<dbReference type="FunFam" id="2.60.40.10:FF:000307">
    <property type="entry name" value="collagen alpha-1(VII) chain isoform X1"/>
    <property type="match status" value="3"/>
</dbReference>
<dbReference type="FunFam" id="2.60.40.10:FF:001333">
    <property type="entry name" value="collagen alpha-1(VII) chain isoform X2"/>
    <property type="match status" value="1"/>
</dbReference>
<gene>
    <name evidence="11" type="primary">LOC116220477</name>
</gene>
<dbReference type="InterPro" id="IPR008160">
    <property type="entry name" value="Collagen"/>
</dbReference>
<feature type="domain" description="Fibronectin type-III" evidence="9">
    <location>
        <begin position="851"/>
        <end position="938"/>
    </location>
</feature>
<feature type="domain" description="VWFA" evidence="8">
    <location>
        <begin position="1032"/>
        <end position="1204"/>
    </location>
</feature>
<dbReference type="CDD" id="cd01450">
    <property type="entry name" value="vWFA_subfamily_ECM"/>
    <property type="match status" value="1"/>
</dbReference>
<feature type="compositionally biased region" description="Basic and acidic residues" evidence="6">
    <location>
        <begin position="1569"/>
        <end position="1582"/>
    </location>
</feature>
<feature type="domain" description="Fibronectin type-III" evidence="9">
    <location>
        <begin position="760"/>
        <end position="848"/>
    </location>
</feature>
<name>A0A8M1KMQ9_CLUHA</name>
<feature type="domain" description="Fibronectin type-III" evidence="9">
    <location>
        <begin position="669"/>
        <end position="757"/>
    </location>
</feature>
<dbReference type="GO" id="GO:0043394">
    <property type="term" value="F:proteoglycan binding"/>
    <property type="evidence" value="ECO:0007669"/>
    <property type="project" value="TreeGrafter"/>
</dbReference>
<feature type="compositionally biased region" description="Basic and acidic residues" evidence="6">
    <location>
        <begin position="1398"/>
        <end position="1407"/>
    </location>
</feature>
<feature type="compositionally biased region" description="Low complexity" evidence="6">
    <location>
        <begin position="1523"/>
        <end position="1534"/>
    </location>
</feature>
<feature type="domain" description="Fibronectin type-III" evidence="9">
    <location>
        <begin position="496"/>
        <end position="584"/>
    </location>
</feature>
<evidence type="ECO:0000259" key="8">
    <source>
        <dbReference type="PROSITE" id="PS50234"/>
    </source>
</evidence>
<comment type="subcellular location">
    <subcellularLocation>
        <location evidence="1">Secreted</location>
    </subcellularLocation>
</comment>
<evidence type="ECO:0000256" key="2">
    <source>
        <dbReference type="ARBA" id="ARBA00022525"/>
    </source>
</evidence>
<dbReference type="CDD" id="cd00063">
    <property type="entry name" value="FN3"/>
    <property type="match status" value="9"/>
</dbReference>